<dbReference type="InterPro" id="IPR032710">
    <property type="entry name" value="NTF2-like_dom_sf"/>
</dbReference>
<feature type="domain" description="SnoaL-like" evidence="1">
    <location>
        <begin position="11"/>
        <end position="116"/>
    </location>
</feature>
<sequence>MRPDDFRALLQRFCAAAEAGDGDAFAACFTPDGVYHDYIYGDHTGRASIAHMLTDLFRRDAGPDYRWQMFDPVCDGQLGYAWSLSSFTSQIPEFAGRFVVIDGMSRFELHDGLIADYRESVNGGVAMAQLGVAAPRIEKVLARWGRQLRDLPATQAWLAEGKQPR</sequence>
<dbReference type="Pfam" id="PF12680">
    <property type="entry name" value="SnoaL_2"/>
    <property type="match status" value="1"/>
</dbReference>
<accession>A0A480AMJ3</accession>
<evidence type="ECO:0000313" key="3">
    <source>
        <dbReference type="Proteomes" id="UP000301751"/>
    </source>
</evidence>
<dbReference type="SUPFAM" id="SSF54427">
    <property type="entry name" value="NTF2-like"/>
    <property type="match status" value="1"/>
</dbReference>
<name>A0A480AMJ3_9BURK</name>
<evidence type="ECO:0000313" key="2">
    <source>
        <dbReference type="EMBL" id="GCL61252.1"/>
    </source>
</evidence>
<gene>
    <name evidence="2" type="ORF">AQPW35_03330</name>
</gene>
<dbReference type="InterPro" id="IPR037401">
    <property type="entry name" value="SnoaL-like"/>
</dbReference>
<dbReference type="AlphaFoldDB" id="A0A480AMJ3"/>
<dbReference type="OrthoDB" id="8896638at2"/>
<reference evidence="3" key="1">
    <citation type="submission" date="2019-03" db="EMBL/GenBank/DDBJ databases">
        <title>Aquabacterium pictum sp.nov., the first bacteriochlorophyll a-containing freshwater bacterium in the genus Aquabacterium of the class Betaproteobacteria.</title>
        <authorList>
            <person name="Hirose S."/>
            <person name="Tank M."/>
            <person name="Hara E."/>
            <person name="Tamaki H."/>
            <person name="Takaichi S."/>
            <person name="Haruta S."/>
            <person name="Hanada S."/>
        </authorList>
    </citation>
    <scope>NUCLEOTIDE SEQUENCE [LARGE SCALE GENOMIC DNA]</scope>
    <source>
        <strain evidence="3">W35</strain>
    </source>
</reference>
<comment type="caution">
    <text evidence="2">The sequence shown here is derived from an EMBL/GenBank/DDBJ whole genome shotgun (WGS) entry which is preliminary data.</text>
</comment>
<proteinExistence type="predicted"/>
<protein>
    <submittedName>
        <fullName evidence="2">Polyketide cyclase</fullName>
    </submittedName>
</protein>
<dbReference type="EMBL" id="BJCL01000001">
    <property type="protein sequence ID" value="GCL61252.1"/>
    <property type="molecule type" value="Genomic_DNA"/>
</dbReference>
<dbReference type="Gene3D" id="3.10.450.50">
    <property type="match status" value="1"/>
</dbReference>
<organism evidence="2 3">
    <name type="scientific">Pseudaquabacterium pictum</name>
    <dbReference type="NCBI Taxonomy" id="2315236"/>
    <lineage>
        <taxon>Bacteria</taxon>
        <taxon>Pseudomonadati</taxon>
        <taxon>Pseudomonadota</taxon>
        <taxon>Betaproteobacteria</taxon>
        <taxon>Burkholderiales</taxon>
        <taxon>Sphaerotilaceae</taxon>
        <taxon>Pseudaquabacterium</taxon>
    </lineage>
</organism>
<dbReference type="RefSeq" id="WP_137731020.1">
    <property type="nucleotide sequence ID" value="NZ_BJCL01000001.1"/>
</dbReference>
<dbReference type="Proteomes" id="UP000301751">
    <property type="component" value="Unassembled WGS sequence"/>
</dbReference>
<keyword evidence="3" id="KW-1185">Reference proteome</keyword>
<evidence type="ECO:0000259" key="1">
    <source>
        <dbReference type="Pfam" id="PF12680"/>
    </source>
</evidence>